<evidence type="ECO:0000256" key="2">
    <source>
        <dbReference type="ARBA" id="ARBA00022603"/>
    </source>
</evidence>
<dbReference type="GO" id="GO:0008168">
    <property type="term" value="F:methyltransferase activity"/>
    <property type="evidence" value="ECO:0007669"/>
    <property type="project" value="UniProtKB-KW"/>
</dbReference>
<evidence type="ECO:0000313" key="4">
    <source>
        <dbReference type="EMBL" id="KAG8458875.1"/>
    </source>
</evidence>
<dbReference type="NCBIfam" id="TIGR00027">
    <property type="entry name" value="mthyl_TIGR00027"/>
    <property type="match status" value="1"/>
</dbReference>
<dbReference type="PANTHER" id="PTHR43619:SF2">
    <property type="entry name" value="S-ADENOSYL-L-METHIONINE-DEPENDENT METHYLTRANSFERASES SUPERFAMILY PROTEIN"/>
    <property type="match status" value="1"/>
</dbReference>
<dbReference type="Pfam" id="PF04072">
    <property type="entry name" value="LCM"/>
    <property type="match status" value="1"/>
</dbReference>
<dbReference type="EMBL" id="JAGTXO010000046">
    <property type="protein sequence ID" value="KAG8458875.1"/>
    <property type="molecule type" value="Genomic_DNA"/>
</dbReference>
<gene>
    <name evidence="4" type="ORF">KFE25_004209</name>
</gene>
<keyword evidence="5" id="KW-1185">Reference proteome</keyword>
<dbReference type="GO" id="GO:0032259">
    <property type="term" value="P:methylation"/>
    <property type="evidence" value="ECO:0007669"/>
    <property type="project" value="UniProtKB-KW"/>
</dbReference>
<evidence type="ECO:0000313" key="5">
    <source>
        <dbReference type="Proteomes" id="UP000751190"/>
    </source>
</evidence>
<protein>
    <recommendedName>
        <fullName evidence="6">S-adenosyl-L-methionine-dependent methyltransferase</fullName>
    </recommendedName>
</protein>
<dbReference type="OMA" id="NEQCAPA"/>
<dbReference type="AlphaFoldDB" id="A0A8J5XEC8"/>
<organism evidence="4 5">
    <name type="scientific">Diacronema lutheri</name>
    <name type="common">Unicellular marine alga</name>
    <name type="synonym">Monochrysis lutheri</name>
    <dbReference type="NCBI Taxonomy" id="2081491"/>
    <lineage>
        <taxon>Eukaryota</taxon>
        <taxon>Haptista</taxon>
        <taxon>Haptophyta</taxon>
        <taxon>Pavlovophyceae</taxon>
        <taxon>Pavlovales</taxon>
        <taxon>Pavlovaceae</taxon>
        <taxon>Diacronema</taxon>
    </lineage>
</organism>
<proteinExistence type="inferred from homology"/>
<dbReference type="Proteomes" id="UP000751190">
    <property type="component" value="Unassembled WGS sequence"/>
</dbReference>
<dbReference type="InterPro" id="IPR011610">
    <property type="entry name" value="SAM_mthyl_Trfase_ML2640-like"/>
</dbReference>
<comment type="similarity">
    <text evidence="1">Belongs to the UPF0677 family.</text>
</comment>
<dbReference type="Gene3D" id="3.40.50.150">
    <property type="entry name" value="Vaccinia Virus protein VP39"/>
    <property type="match status" value="1"/>
</dbReference>
<evidence type="ECO:0000256" key="3">
    <source>
        <dbReference type="ARBA" id="ARBA00022679"/>
    </source>
</evidence>
<dbReference type="InterPro" id="IPR007213">
    <property type="entry name" value="Ppm1/Ppm2/Tcmp"/>
</dbReference>
<name>A0A8J5XEC8_DIALT</name>
<evidence type="ECO:0008006" key="6">
    <source>
        <dbReference type="Google" id="ProtNLM"/>
    </source>
</evidence>
<sequence length="286" mass="31048">MLLRRALSALARPPELTAVQQTALLTAYCRAWERAHTPKPLCDDPYAHVLVDALLSPSARVAHEQSRLRADGVEIMAVRTRVLDDWLTRVVVSRTAKGQQVVLLGAGMDTRAFRLPLTAATVFEIDSDARVQDAKARVLSDAGAQRTCARLVTVQADLADPPASAAALCAAGLCARTPTHWVVEGLLEYLPRRTHAELFAMAARLGGAPGSTLCAQVLEPSWADRLDELRVQLPYEPLAPVGESVDALEGAGWAPLHVLRRPDFEEMYPGRTPHPGFTMVVATRDV</sequence>
<dbReference type="InterPro" id="IPR029063">
    <property type="entry name" value="SAM-dependent_MTases_sf"/>
</dbReference>
<keyword evidence="2" id="KW-0489">Methyltransferase</keyword>
<reference evidence="4" key="1">
    <citation type="submission" date="2021-05" db="EMBL/GenBank/DDBJ databases">
        <title>The genome of the haptophyte Pavlova lutheri (Diacronema luteri, Pavlovales) - a model for lipid biosynthesis in eukaryotic algae.</title>
        <authorList>
            <person name="Hulatt C.J."/>
            <person name="Posewitz M.C."/>
        </authorList>
    </citation>
    <scope>NUCLEOTIDE SEQUENCE</scope>
    <source>
        <strain evidence="4">NIVA-4/92</strain>
    </source>
</reference>
<dbReference type="SUPFAM" id="SSF53335">
    <property type="entry name" value="S-adenosyl-L-methionine-dependent methyltransferases"/>
    <property type="match status" value="1"/>
</dbReference>
<evidence type="ECO:0000256" key="1">
    <source>
        <dbReference type="ARBA" id="ARBA00008138"/>
    </source>
</evidence>
<keyword evidence="3" id="KW-0808">Transferase</keyword>
<dbReference type="OrthoDB" id="203237at2759"/>
<dbReference type="PANTHER" id="PTHR43619">
    <property type="entry name" value="S-ADENOSYL-L-METHIONINE-DEPENDENT METHYLTRANSFERASE YKTD-RELATED"/>
    <property type="match status" value="1"/>
</dbReference>
<comment type="caution">
    <text evidence="4">The sequence shown here is derived from an EMBL/GenBank/DDBJ whole genome shotgun (WGS) entry which is preliminary data.</text>
</comment>
<accession>A0A8J5XEC8</accession>